<gene>
    <name evidence="1" type="ORF">KCTCHS21_51470</name>
</gene>
<protein>
    <submittedName>
        <fullName evidence="1">Uncharacterized protein</fullName>
    </submittedName>
</protein>
<accession>A0A3T1DCR2</accession>
<dbReference type="SUPFAM" id="SSF48452">
    <property type="entry name" value="TPR-like"/>
    <property type="match status" value="1"/>
</dbReference>
<evidence type="ECO:0000313" key="2">
    <source>
        <dbReference type="Proteomes" id="UP000289856"/>
    </source>
</evidence>
<dbReference type="Proteomes" id="UP000289856">
    <property type="component" value="Chromosome"/>
</dbReference>
<dbReference type="EMBL" id="AP019400">
    <property type="protein sequence ID" value="BBI35748.1"/>
    <property type="molecule type" value="Genomic_DNA"/>
</dbReference>
<dbReference type="KEGG" id="cohn:KCTCHS21_51470"/>
<dbReference type="AlphaFoldDB" id="A0A3T1DCR2"/>
<reference evidence="1 2" key="1">
    <citation type="submission" date="2019-01" db="EMBL/GenBank/DDBJ databases">
        <title>Complete genome sequence of Cohnella hallensis HS21 isolated from Korean fir (Abies koreana) rhizospheric soil.</title>
        <authorList>
            <person name="Jiang L."/>
            <person name="Kang S.W."/>
            <person name="Kim S."/>
            <person name="Jung J."/>
            <person name="Kim C.Y."/>
            <person name="Kim D.H."/>
            <person name="Kim S.W."/>
            <person name="Lee J."/>
        </authorList>
    </citation>
    <scope>NUCLEOTIDE SEQUENCE [LARGE SCALE GENOMIC DNA]</scope>
    <source>
        <strain evidence="1 2">HS21</strain>
    </source>
</reference>
<evidence type="ECO:0000313" key="1">
    <source>
        <dbReference type="EMBL" id="BBI35748.1"/>
    </source>
</evidence>
<keyword evidence="2" id="KW-1185">Reference proteome</keyword>
<proteinExistence type="predicted"/>
<dbReference type="Pfam" id="PF13181">
    <property type="entry name" value="TPR_8"/>
    <property type="match status" value="1"/>
</dbReference>
<dbReference type="InterPro" id="IPR011990">
    <property type="entry name" value="TPR-like_helical_dom_sf"/>
</dbReference>
<name>A0A3T1DCR2_9BACL</name>
<sequence length="337" mass="37973">MSQLKDGKKLTKPLLNFITKALDLSKEETSLLNIDLFYEVDLGGLPTGYTRQFVALFYHSEGIELVLLASNADASKIKLLDRAQSSDEGSLFVNTAKLEISTNKNQIEVWTQYPFRASYTKAVLEWSSNKLKVISHEYGDPTAEFFDKKKSLLRNKDILGLIDLENSEDPFYPSAYEGNYTLGAPTLVLAHQKALAIHKKNIKAAISYLEYGFSQYSYGYGPFGYSDGTVTKEDFVASEYDSYPESRMSLNVYVGIYNDYGYFLSLDGRNKEAKLVLSNVIKLVPTRTVAYLNIADVEWTLGQKTAAKEHYKQYIKLLGSKATSIAPKRVQERLKAK</sequence>
<organism evidence="1 2">
    <name type="scientific">Cohnella abietis</name>
    <dbReference type="NCBI Taxonomy" id="2507935"/>
    <lineage>
        <taxon>Bacteria</taxon>
        <taxon>Bacillati</taxon>
        <taxon>Bacillota</taxon>
        <taxon>Bacilli</taxon>
        <taxon>Bacillales</taxon>
        <taxon>Paenibacillaceae</taxon>
        <taxon>Cohnella</taxon>
    </lineage>
</organism>
<dbReference type="InterPro" id="IPR019734">
    <property type="entry name" value="TPR_rpt"/>
</dbReference>
<dbReference type="Gene3D" id="1.25.40.10">
    <property type="entry name" value="Tetratricopeptide repeat domain"/>
    <property type="match status" value="1"/>
</dbReference>